<dbReference type="EMBL" id="CM047903">
    <property type="protein sequence ID" value="KAJ0092829.1"/>
    <property type="molecule type" value="Genomic_DNA"/>
</dbReference>
<keyword evidence="2" id="KW-1185">Reference proteome</keyword>
<name>A0ACC1B1M4_9ROSI</name>
<evidence type="ECO:0000313" key="2">
    <source>
        <dbReference type="Proteomes" id="UP001164250"/>
    </source>
</evidence>
<gene>
    <name evidence="1" type="ORF">Patl1_24896</name>
</gene>
<protein>
    <submittedName>
        <fullName evidence="1">Uncharacterized protein</fullName>
    </submittedName>
</protein>
<organism evidence="1 2">
    <name type="scientific">Pistacia atlantica</name>
    <dbReference type="NCBI Taxonomy" id="434234"/>
    <lineage>
        <taxon>Eukaryota</taxon>
        <taxon>Viridiplantae</taxon>
        <taxon>Streptophyta</taxon>
        <taxon>Embryophyta</taxon>
        <taxon>Tracheophyta</taxon>
        <taxon>Spermatophyta</taxon>
        <taxon>Magnoliopsida</taxon>
        <taxon>eudicotyledons</taxon>
        <taxon>Gunneridae</taxon>
        <taxon>Pentapetalae</taxon>
        <taxon>rosids</taxon>
        <taxon>malvids</taxon>
        <taxon>Sapindales</taxon>
        <taxon>Anacardiaceae</taxon>
        <taxon>Pistacia</taxon>
    </lineage>
</organism>
<evidence type="ECO:0000313" key="1">
    <source>
        <dbReference type="EMBL" id="KAJ0092829.1"/>
    </source>
</evidence>
<dbReference type="Proteomes" id="UP001164250">
    <property type="component" value="Chromosome 7"/>
</dbReference>
<comment type="caution">
    <text evidence="1">The sequence shown here is derived from an EMBL/GenBank/DDBJ whole genome shotgun (WGS) entry which is preliminary data.</text>
</comment>
<proteinExistence type="predicted"/>
<accession>A0ACC1B1M4</accession>
<reference evidence="2" key="1">
    <citation type="journal article" date="2023" name="G3 (Bethesda)">
        <title>Genome assembly and association tests identify interacting loci associated with vigor, precocity, and sex in interspecific pistachio rootstocks.</title>
        <authorList>
            <person name="Palmer W."/>
            <person name="Jacygrad E."/>
            <person name="Sagayaradj S."/>
            <person name="Cavanaugh K."/>
            <person name="Han R."/>
            <person name="Bertier L."/>
            <person name="Beede B."/>
            <person name="Kafkas S."/>
            <person name="Golino D."/>
            <person name="Preece J."/>
            <person name="Michelmore R."/>
        </authorList>
    </citation>
    <scope>NUCLEOTIDE SEQUENCE [LARGE SCALE GENOMIC DNA]</scope>
</reference>
<sequence>MEPLNIQMMPLTISLFAFIFFFNPEQVVCFSTDEATIPSDPAVDPRAPLLPPPQPSPPNSSPVASSPDDHSPSSSPDEPPPFQSIGPIQYVNFPLPSSWNPQPNSPPVASPLLPPPQPSPPNSPPVASSPDDHSPSSSPDEPPPFQPIGPIQYLNFPLPSSWNRPLSAPSPRRMPKPPAPSPSRKDPPLIAPSRGQFLSTTPHSGSLFSRNSKLYHSPIPSETNNIPEITKICNSTDRPALCVKFITPLYSSDTLSVLNKTITATAHQIKLARAAITNLAKTPTLQSTKQSDYEDCKESYEDALENLQNAKNAIPQLDIGTINSMLSAAVTDFSDCDDFSNNPHILKFDDILRNLVSTCLVVASSIK</sequence>